<dbReference type="PANTHER" id="PTHR13403:SF6">
    <property type="entry name" value="SNURPORTIN-1"/>
    <property type="match status" value="1"/>
</dbReference>
<organism evidence="12 13">
    <name type="scientific">Klebsormidium nitens</name>
    <name type="common">Green alga</name>
    <name type="synonym">Ulothrix nitens</name>
    <dbReference type="NCBI Taxonomy" id="105231"/>
    <lineage>
        <taxon>Eukaryota</taxon>
        <taxon>Viridiplantae</taxon>
        <taxon>Streptophyta</taxon>
        <taxon>Klebsormidiophyceae</taxon>
        <taxon>Klebsormidiales</taxon>
        <taxon>Klebsormidiaceae</taxon>
        <taxon>Klebsormidium</taxon>
    </lineage>
</organism>
<comment type="function">
    <text evidence="1">Functions as an U snRNP-specific nuclear import adapter. Involved in the trimethylguanosine (m3G)-cap-dependent nuclear import of U snRNPs. Binds specifically to the terminal m3G-cap U snRNAs.</text>
</comment>
<evidence type="ECO:0000313" key="13">
    <source>
        <dbReference type="Proteomes" id="UP000054558"/>
    </source>
</evidence>
<accession>A0A1Y1HSW3</accession>
<protein>
    <recommendedName>
        <fullName evidence="5">Snurportin-1</fullName>
    </recommendedName>
</protein>
<keyword evidence="12" id="KW-0675">Receptor</keyword>
<dbReference type="Pfam" id="PF21974">
    <property type="entry name" value="SPN1_m3Gcap_bd"/>
    <property type="match status" value="1"/>
</dbReference>
<dbReference type="GO" id="GO:0003723">
    <property type="term" value="F:RNA binding"/>
    <property type="evidence" value="ECO:0007669"/>
    <property type="project" value="UniProtKB-KW"/>
</dbReference>
<dbReference type="InterPro" id="IPR017336">
    <property type="entry name" value="Snurportin-1"/>
</dbReference>
<keyword evidence="13" id="KW-1185">Reference proteome</keyword>
<feature type="region of interest" description="Disordered" evidence="10">
    <location>
        <begin position="75"/>
        <end position="111"/>
    </location>
</feature>
<evidence type="ECO:0000259" key="11">
    <source>
        <dbReference type="Pfam" id="PF21974"/>
    </source>
</evidence>
<dbReference type="OMA" id="TDWHVFA"/>
<evidence type="ECO:0000256" key="5">
    <source>
        <dbReference type="ARBA" id="ARBA00016034"/>
    </source>
</evidence>
<dbReference type="EMBL" id="DF237015">
    <property type="protein sequence ID" value="GAQ80912.1"/>
    <property type="molecule type" value="Genomic_DNA"/>
</dbReference>
<dbReference type="GO" id="GO:0061015">
    <property type="term" value="P:snRNA import into nucleus"/>
    <property type="evidence" value="ECO:0007669"/>
    <property type="project" value="InterPro"/>
</dbReference>
<evidence type="ECO:0000256" key="2">
    <source>
        <dbReference type="ARBA" id="ARBA00004123"/>
    </source>
</evidence>
<gene>
    <name evidence="12" type="ORF">KFL_000660060</name>
</gene>
<dbReference type="GO" id="GO:0005737">
    <property type="term" value="C:cytoplasm"/>
    <property type="evidence" value="ECO:0007669"/>
    <property type="project" value="UniProtKB-SubCell"/>
</dbReference>
<reference evidence="12 13" key="1">
    <citation type="journal article" date="2014" name="Nat. Commun.">
        <title>Klebsormidium flaccidum genome reveals primary factors for plant terrestrial adaptation.</title>
        <authorList>
            <person name="Hori K."/>
            <person name="Maruyama F."/>
            <person name="Fujisawa T."/>
            <person name="Togashi T."/>
            <person name="Yamamoto N."/>
            <person name="Seo M."/>
            <person name="Sato S."/>
            <person name="Yamada T."/>
            <person name="Mori H."/>
            <person name="Tajima N."/>
            <person name="Moriyama T."/>
            <person name="Ikeuchi M."/>
            <person name="Watanabe M."/>
            <person name="Wada H."/>
            <person name="Kobayashi K."/>
            <person name="Saito M."/>
            <person name="Masuda T."/>
            <person name="Sasaki-Sekimoto Y."/>
            <person name="Mashiguchi K."/>
            <person name="Awai K."/>
            <person name="Shimojima M."/>
            <person name="Masuda S."/>
            <person name="Iwai M."/>
            <person name="Nobusawa T."/>
            <person name="Narise T."/>
            <person name="Kondo S."/>
            <person name="Saito H."/>
            <person name="Sato R."/>
            <person name="Murakawa M."/>
            <person name="Ihara Y."/>
            <person name="Oshima-Yamada Y."/>
            <person name="Ohtaka K."/>
            <person name="Satoh M."/>
            <person name="Sonobe K."/>
            <person name="Ishii M."/>
            <person name="Ohtani R."/>
            <person name="Kanamori-Sato M."/>
            <person name="Honoki R."/>
            <person name="Miyazaki D."/>
            <person name="Mochizuki H."/>
            <person name="Umetsu J."/>
            <person name="Higashi K."/>
            <person name="Shibata D."/>
            <person name="Kamiya Y."/>
            <person name="Sato N."/>
            <person name="Nakamura Y."/>
            <person name="Tabata S."/>
            <person name="Ida S."/>
            <person name="Kurokawa K."/>
            <person name="Ohta H."/>
        </authorList>
    </citation>
    <scope>NUCLEOTIDE SEQUENCE [LARGE SCALE GENOMIC DNA]</scope>
    <source>
        <strain evidence="12 13">NIES-2285</strain>
    </source>
</reference>
<keyword evidence="8" id="KW-0694">RNA-binding</keyword>
<dbReference type="OrthoDB" id="10003593at2759"/>
<feature type="domain" description="Snurportin-1 m3G cap-binding" evidence="11">
    <location>
        <begin position="124"/>
        <end position="301"/>
    </location>
</feature>
<keyword evidence="7" id="KW-0963">Cytoplasm</keyword>
<dbReference type="Proteomes" id="UP000054558">
    <property type="component" value="Unassembled WGS sequence"/>
</dbReference>
<proteinExistence type="inferred from homology"/>
<dbReference type="InterPro" id="IPR047857">
    <property type="entry name" value="Snurportin1_C"/>
</dbReference>
<dbReference type="PANTHER" id="PTHR13403">
    <property type="entry name" value="SNURPORTIN1 RNUT1 PROTEIN RNA, U TRANSPORTER 1"/>
    <property type="match status" value="1"/>
</dbReference>
<evidence type="ECO:0000256" key="7">
    <source>
        <dbReference type="ARBA" id="ARBA00022490"/>
    </source>
</evidence>
<name>A0A1Y1HSW3_KLENI</name>
<keyword evidence="6" id="KW-0813">Transport</keyword>
<dbReference type="AlphaFoldDB" id="A0A1Y1HSW3"/>
<evidence type="ECO:0000256" key="9">
    <source>
        <dbReference type="ARBA" id="ARBA00023242"/>
    </source>
</evidence>
<evidence type="ECO:0000256" key="3">
    <source>
        <dbReference type="ARBA" id="ARBA00004496"/>
    </source>
</evidence>
<evidence type="ECO:0000256" key="8">
    <source>
        <dbReference type="ARBA" id="ARBA00022884"/>
    </source>
</evidence>
<comment type="similarity">
    <text evidence="4">Belongs to the snurportin family.</text>
</comment>
<evidence type="ECO:0000313" key="12">
    <source>
        <dbReference type="EMBL" id="GAQ80912.1"/>
    </source>
</evidence>
<comment type="subcellular location">
    <subcellularLocation>
        <location evidence="3">Cytoplasm</location>
    </subcellularLocation>
    <subcellularLocation>
        <location evidence="2">Nucleus</location>
    </subcellularLocation>
</comment>
<feature type="compositionally biased region" description="Polar residues" evidence="10">
    <location>
        <begin position="77"/>
        <end position="88"/>
    </location>
</feature>
<evidence type="ECO:0000256" key="10">
    <source>
        <dbReference type="SAM" id="MobiDB-lite"/>
    </source>
</evidence>
<dbReference type="SUPFAM" id="SSF56091">
    <property type="entry name" value="DNA ligase/mRNA capping enzyme, catalytic domain"/>
    <property type="match status" value="1"/>
</dbReference>
<dbReference type="Gene3D" id="3.30.470.30">
    <property type="entry name" value="DNA ligase/mRNA capping enzyme"/>
    <property type="match status" value="1"/>
</dbReference>
<dbReference type="STRING" id="105231.A0A1Y1HSW3"/>
<sequence>METVPARPDGRPPRSYKGSSRPDQQKRRELALARQREARKELQAHARRLSQVLTEEAEFNDGTQEDLMYLEAETATDESSFRQGTTGQEPAESSGIPPGDSLRGQISPGDSVRGQQLREWYARQLLQPEWMIDVPPDLATNWSVMARPEGKRCLVISANGSTVSRLKNGRILHTFPSFLPNGARVKGIAQACHVYCILDCIFHEPDQTYYVIDMMCWKGYPLYDCASSFRLFWIATKLPETDAFRPPAHYHRFRFAPVQVYDADPGGIHLAYAGEVPYQRDGLLFYNKEAHYSLGVTPLVLLWKDPLCSNYFLDTDSKGTIPTEQQVVLRLRADGTVASSDDPPVVLGSIPAAFLQQHAESLRPGTLLRFSVGDRGIQTEGDGPPVADLQYQGLANQRRGGPDSFTKILFQYAARHDPLTIEQIL</sequence>
<keyword evidence="9" id="KW-0539">Nucleus</keyword>
<evidence type="ECO:0000256" key="4">
    <source>
        <dbReference type="ARBA" id="ARBA00007540"/>
    </source>
</evidence>
<dbReference type="CDD" id="cd09232">
    <property type="entry name" value="Snurportin-1_C"/>
    <property type="match status" value="1"/>
</dbReference>
<evidence type="ECO:0000256" key="6">
    <source>
        <dbReference type="ARBA" id="ARBA00022448"/>
    </source>
</evidence>
<feature type="region of interest" description="Disordered" evidence="10">
    <location>
        <begin position="1"/>
        <end position="28"/>
    </location>
</feature>
<evidence type="ECO:0000256" key="1">
    <source>
        <dbReference type="ARBA" id="ARBA00003975"/>
    </source>
</evidence>
<dbReference type="GO" id="GO:0005634">
    <property type="term" value="C:nucleus"/>
    <property type="evidence" value="ECO:0007669"/>
    <property type="project" value="UniProtKB-SubCell"/>
</dbReference>